<feature type="region of interest" description="Disordered" evidence="2">
    <location>
        <begin position="315"/>
        <end position="337"/>
    </location>
</feature>
<feature type="compositionally biased region" description="Low complexity" evidence="2">
    <location>
        <begin position="315"/>
        <end position="328"/>
    </location>
</feature>
<accession>A0A919GX89</accession>
<proteinExistence type="inferred from homology"/>
<evidence type="ECO:0000256" key="2">
    <source>
        <dbReference type="SAM" id="MobiDB-lite"/>
    </source>
</evidence>
<evidence type="ECO:0000256" key="1">
    <source>
        <dbReference type="ARBA" id="ARBA00010617"/>
    </source>
</evidence>
<dbReference type="PROSITE" id="PS00086">
    <property type="entry name" value="CYTOCHROME_P450"/>
    <property type="match status" value="1"/>
</dbReference>
<organism evidence="3 4">
    <name type="scientific">Streptomyces xanthophaeus</name>
    <dbReference type="NCBI Taxonomy" id="67385"/>
    <lineage>
        <taxon>Bacteria</taxon>
        <taxon>Bacillati</taxon>
        <taxon>Actinomycetota</taxon>
        <taxon>Actinomycetes</taxon>
        <taxon>Kitasatosporales</taxon>
        <taxon>Streptomycetaceae</taxon>
        <taxon>Streptomyces</taxon>
    </lineage>
</organism>
<dbReference type="SUPFAM" id="SSF48264">
    <property type="entry name" value="Cytochrome P450"/>
    <property type="match status" value="1"/>
</dbReference>
<reference evidence="3" key="1">
    <citation type="submission" date="2020-09" db="EMBL/GenBank/DDBJ databases">
        <title>Whole genome shotgun sequence of Streptomyces xanthophaeus NBRC 12829.</title>
        <authorList>
            <person name="Komaki H."/>
            <person name="Tamura T."/>
        </authorList>
    </citation>
    <scope>NUCLEOTIDE SEQUENCE</scope>
    <source>
        <strain evidence="3">NBRC 12829</strain>
    </source>
</reference>
<comment type="similarity">
    <text evidence="1">Belongs to the cytochrome P450 family.</text>
</comment>
<evidence type="ECO:0000313" key="4">
    <source>
        <dbReference type="Proteomes" id="UP000600026"/>
    </source>
</evidence>
<name>A0A919GX89_9ACTN</name>
<dbReference type="PANTHER" id="PTHR46696">
    <property type="entry name" value="P450, PUTATIVE (EUROFUNG)-RELATED"/>
    <property type="match status" value="1"/>
</dbReference>
<dbReference type="GO" id="GO:0004497">
    <property type="term" value="F:monooxygenase activity"/>
    <property type="evidence" value="ECO:0007669"/>
    <property type="project" value="InterPro"/>
</dbReference>
<comment type="caution">
    <text evidence="3">The sequence shown here is derived from an EMBL/GenBank/DDBJ whole genome shotgun (WGS) entry which is preliminary data.</text>
</comment>
<keyword evidence="4" id="KW-1185">Reference proteome</keyword>
<sequence>MDEWERWERRVQTAAHPVAYRLLSAAGARGPVVRVPRVGVVVSDARLAREVLMDPERWTKTGPGAAGGLWTSVLGPRVLINTEGSEHAALRRRLGPLFTPGHVAAVCERVLRAPLAALEQRLAAGGEVDLVRVVRRGATEVIRELVGLPDSSADFAEAAAVVAGVRLWRTSLTGRQADRARAALARLSEAAVAAYRAGDESTVPGRLRALGLDEAEARGAVGVFLLTGTETLVSFVPRLVALAHDTGRGPEGITDALIEEALRVTSPTPVMLRSAAGAGRLGGVRVQAGERVVIATLLCTRAYGPFAPDRAAAAAPAGSGDSAGCPRAGAGGGAGEGVRDPAELRRLWFGAGPHFCLGMPLAMAEIRAVTGALRGFPGLEVVGRKPARGVLIPGYERLSLRAALPAP</sequence>
<dbReference type="RefSeq" id="WP_031149520.1">
    <property type="nucleotide sequence ID" value="NZ_BNEE01000006.1"/>
</dbReference>
<dbReference type="OrthoDB" id="502624at2"/>
<dbReference type="InterPro" id="IPR017972">
    <property type="entry name" value="Cyt_P450_CS"/>
</dbReference>
<dbReference type="EMBL" id="BNEE01000006">
    <property type="protein sequence ID" value="GHI86356.1"/>
    <property type="molecule type" value="Genomic_DNA"/>
</dbReference>
<dbReference type="AlphaFoldDB" id="A0A919GX89"/>
<evidence type="ECO:0000313" key="3">
    <source>
        <dbReference type="EMBL" id="GHI86356.1"/>
    </source>
</evidence>
<dbReference type="GO" id="GO:0016705">
    <property type="term" value="F:oxidoreductase activity, acting on paired donors, with incorporation or reduction of molecular oxygen"/>
    <property type="evidence" value="ECO:0007669"/>
    <property type="project" value="InterPro"/>
</dbReference>
<dbReference type="GO" id="GO:0020037">
    <property type="term" value="F:heme binding"/>
    <property type="evidence" value="ECO:0007669"/>
    <property type="project" value="InterPro"/>
</dbReference>
<gene>
    <name evidence="3" type="ORF">Sxan_37200</name>
</gene>
<dbReference type="Gene3D" id="1.10.630.10">
    <property type="entry name" value="Cytochrome P450"/>
    <property type="match status" value="1"/>
</dbReference>
<protein>
    <submittedName>
        <fullName evidence="3">Cytochrome P450</fullName>
    </submittedName>
</protein>
<dbReference type="InterPro" id="IPR002397">
    <property type="entry name" value="Cyt_P450_B"/>
</dbReference>
<dbReference type="PANTHER" id="PTHR46696:SF1">
    <property type="entry name" value="CYTOCHROME P450 YJIB-RELATED"/>
    <property type="match status" value="1"/>
</dbReference>
<dbReference type="GO" id="GO:0005506">
    <property type="term" value="F:iron ion binding"/>
    <property type="evidence" value="ECO:0007669"/>
    <property type="project" value="InterPro"/>
</dbReference>
<dbReference type="Proteomes" id="UP000600026">
    <property type="component" value="Unassembled WGS sequence"/>
</dbReference>
<dbReference type="InterPro" id="IPR036396">
    <property type="entry name" value="Cyt_P450_sf"/>
</dbReference>
<dbReference type="PRINTS" id="PR00359">
    <property type="entry name" value="BP450"/>
</dbReference>